<dbReference type="CDD" id="cd03025">
    <property type="entry name" value="DsbA_FrnE_like"/>
    <property type="match status" value="1"/>
</dbReference>
<dbReference type="Proteomes" id="UP000228987">
    <property type="component" value="Unassembled WGS sequence"/>
</dbReference>
<protein>
    <submittedName>
        <fullName evidence="1">DsbA family protein</fullName>
    </submittedName>
</protein>
<comment type="caution">
    <text evidence="1">The sequence shown here is derived from an EMBL/GenBank/DDBJ whole genome shotgun (WGS) entry which is preliminary data.</text>
</comment>
<dbReference type="InterPro" id="IPR036249">
    <property type="entry name" value="Thioredoxin-like_sf"/>
</dbReference>
<dbReference type="AlphaFoldDB" id="A0A2A5CE90"/>
<dbReference type="PANTHER" id="PTHR13887:SF54">
    <property type="entry name" value="DSBA FAMILY PROTEIN"/>
    <property type="match status" value="1"/>
</dbReference>
<dbReference type="EMBL" id="NVWI01000004">
    <property type="protein sequence ID" value="PCJ41848.1"/>
    <property type="molecule type" value="Genomic_DNA"/>
</dbReference>
<dbReference type="Gene3D" id="3.40.30.10">
    <property type="entry name" value="Glutaredoxin"/>
    <property type="match status" value="1"/>
</dbReference>
<dbReference type="SUPFAM" id="SSF52833">
    <property type="entry name" value="Thioredoxin-like"/>
    <property type="match status" value="1"/>
</dbReference>
<dbReference type="PANTHER" id="PTHR13887">
    <property type="entry name" value="GLUTATHIONE S-TRANSFERASE KAPPA"/>
    <property type="match status" value="1"/>
</dbReference>
<evidence type="ECO:0000313" key="1">
    <source>
        <dbReference type="EMBL" id="PCJ41848.1"/>
    </source>
</evidence>
<accession>A0A2A5CE90</accession>
<name>A0A2A5CE90_9GAMM</name>
<reference evidence="2" key="1">
    <citation type="submission" date="2017-08" db="EMBL/GenBank/DDBJ databases">
        <title>A dynamic microbial community with high functional redundancy inhabits the cold, oxic subseafloor aquifer.</title>
        <authorList>
            <person name="Tully B.J."/>
            <person name="Wheat C.G."/>
            <person name="Glazer B.T."/>
            <person name="Huber J.A."/>
        </authorList>
    </citation>
    <scope>NUCLEOTIDE SEQUENCE [LARGE SCALE GENOMIC DNA]</scope>
</reference>
<evidence type="ECO:0000313" key="2">
    <source>
        <dbReference type="Proteomes" id="UP000228987"/>
    </source>
</evidence>
<gene>
    <name evidence="1" type="ORF">COA71_06805</name>
</gene>
<proteinExistence type="predicted"/>
<dbReference type="Pfam" id="PF13743">
    <property type="entry name" value="Thioredoxin_5"/>
    <property type="match status" value="1"/>
</dbReference>
<organism evidence="1 2">
    <name type="scientific">SAR86 cluster bacterium</name>
    <dbReference type="NCBI Taxonomy" id="2030880"/>
    <lineage>
        <taxon>Bacteria</taxon>
        <taxon>Pseudomonadati</taxon>
        <taxon>Pseudomonadota</taxon>
        <taxon>Gammaproteobacteria</taxon>
        <taxon>SAR86 cluster</taxon>
    </lineage>
</organism>
<sequence>MQDTLFYVHDPMCSWCWGFEPTRRVIFDAVAEKLQIRSLVGGLAADTDLSMPEPMRQMLQQTWQRIEQAIPGTCFNFEFWEKCSPRRSTYPANRAVIAARNQGDEFDQKMITRIQQAYYLEARNPSDNDTLIELAAEIGLDSQKFSKQLVDASTHQLLLAEIQESRQMGMDSFPSLAVYRSGELHHIDLNYTDPQSMIKQIKSV</sequence>
<dbReference type="Gene3D" id="1.10.472.60">
    <property type="entry name" value="putative protein disulfide isomerase domain"/>
    <property type="match status" value="1"/>
</dbReference>